<accession>A0A316UC93</accession>
<keyword evidence="4" id="KW-1185">Reference proteome</keyword>
<dbReference type="STRING" id="1684307.A0A316UC93"/>
<sequence>PTSDASSHAKFISLLRRSMVGLGFFYLADSPLEKERENVLDLSRRFFDVSVEERRLIDQKESRHFRGYSDIGTEYTQSKQDNREQLDLGIEAPALPTSVTKSAPYLNLWGPNQFPASPPELKEAVLRYIEAAEQLTIQLTAAIEEALGVPPGRLQDQLGLTSKDAAFAAIRDLAKRQEMPYERMKIVRYGSEGNEQGVGAHRDGGWITLLATDDKPGLQVEDFDGSWLDVPYRPGCILVNFGQQLERISSGLINAATHRVHIYPSPAPRLSFPYFAMPNLRALIAPIPREELSEEVLQDWSAAEKARGGGGRVSSVPEKDLHGLEREEAGLSAWRG</sequence>
<dbReference type="Pfam" id="PF03171">
    <property type="entry name" value="2OG-FeII_Oxy"/>
    <property type="match status" value="1"/>
</dbReference>
<feature type="domain" description="Fe2OG dioxygenase" evidence="2">
    <location>
        <begin position="180"/>
        <end position="278"/>
    </location>
</feature>
<gene>
    <name evidence="3" type="ORF">BCV69DRAFT_234967</name>
</gene>
<keyword evidence="1" id="KW-0479">Metal-binding</keyword>
<dbReference type="SUPFAM" id="SSF51197">
    <property type="entry name" value="Clavaminate synthase-like"/>
    <property type="match status" value="1"/>
</dbReference>
<dbReference type="PRINTS" id="PR00682">
    <property type="entry name" value="IPNSYNTHASE"/>
</dbReference>
<dbReference type="RefSeq" id="XP_025349644.1">
    <property type="nucleotide sequence ID" value="XM_025489898.1"/>
</dbReference>
<keyword evidence="1" id="KW-0408">Iron</keyword>
<evidence type="ECO:0000313" key="3">
    <source>
        <dbReference type="EMBL" id="PWN22484.1"/>
    </source>
</evidence>
<dbReference type="Pfam" id="PF14226">
    <property type="entry name" value="DIOX_N"/>
    <property type="match status" value="1"/>
</dbReference>
<name>A0A316UC93_9BASI</name>
<dbReference type="InterPro" id="IPR027443">
    <property type="entry name" value="IPNS-like_sf"/>
</dbReference>
<feature type="non-terminal residue" evidence="3">
    <location>
        <position position="1"/>
    </location>
</feature>
<dbReference type="EMBL" id="KZ819323">
    <property type="protein sequence ID" value="PWN22484.1"/>
    <property type="molecule type" value="Genomic_DNA"/>
</dbReference>
<dbReference type="PANTHER" id="PTHR47990">
    <property type="entry name" value="2-OXOGLUTARATE (2OG) AND FE(II)-DEPENDENT OXYGENASE SUPERFAMILY PROTEIN-RELATED"/>
    <property type="match status" value="1"/>
</dbReference>
<dbReference type="Proteomes" id="UP000245942">
    <property type="component" value="Unassembled WGS sequence"/>
</dbReference>
<dbReference type="InterPro" id="IPR005123">
    <property type="entry name" value="Oxoglu/Fe-dep_dioxygenase_dom"/>
</dbReference>
<evidence type="ECO:0000259" key="2">
    <source>
        <dbReference type="PROSITE" id="PS51471"/>
    </source>
</evidence>
<evidence type="ECO:0000313" key="4">
    <source>
        <dbReference type="Proteomes" id="UP000245942"/>
    </source>
</evidence>
<protein>
    <submittedName>
        <fullName evidence="3">Clavaminate synthase-like protein</fullName>
    </submittedName>
</protein>
<comment type="similarity">
    <text evidence="1">Belongs to the iron/ascorbate-dependent oxidoreductase family.</text>
</comment>
<reference evidence="3 4" key="1">
    <citation type="journal article" date="2018" name="Mol. Biol. Evol.">
        <title>Broad Genomic Sampling Reveals a Smut Pathogenic Ancestry of the Fungal Clade Ustilaginomycotina.</title>
        <authorList>
            <person name="Kijpornyongpan T."/>
            <person name="Mondo S.J."/>
            <person name="Barry K."/>
            <person name="Sandor L."/>
            <person name="Lee J."/>
            <person name="Lipzen A."/>
            <person name="Pangilinan J."/>
            <person name="LaButti K."/>
            <person name="Hainaut M."/>
            <person name="Henrissat B."/>
            <person name="Grigoriev I.V."/>
            <person name="Spatafora J.W."/>
            <person name="Aime M.C."/>
        </authorList>
    </citation>
    <scope>NUCLEOTIDE SEQUENCE [LARGE SCALE GENOMIC DNA]</scope>
    <source>
        <strain evidence="3 4">MCA 4718</strain>
    </source>
</reference>
<organism evidence="3 4">
    <name type="scientific">Pseudomicrostroma glucosiphilum</name>
    <dbReference type="NCBI Taxonomy" id="1684307"/>
    <lineage>
        <taxon>Eukaryota</taxon>
        <taxon>Fungi</taxon>
        <taxon>Dikarya</taxon>
        <taxon>Basidiomycota</taxon>
        <taxon>Ustilaginomycotina</taxon>
        <taxon>Exobasidiomycetes</taxon>
        <taxon>Microstromatales</taxon>
        <taxon>Microstromatales incertae sedis</taxon>
        <taxon>Pseudomicrostroma</taxon>
    </lineage>
</organism>
<dbReference type="AlphaFoldDB" id="A0A316UC93"/>
<proteinExistence type="inferred from homology"/>
<dbReference type="InterPro" id="IPR050231">
    <property type="entry name" value="Iron_ascorbate_oxido_reductase"/>
</dbReference>
<dbReference type="PROSITE" id="PS51471">
    <property type="entry name" value="FE2OG_OXY"/>
    <property type="match status" value="1"/>
</dbReference>
<dbReference type="OrthoDB" id="288590at2759"/>
<evidence type="ECO:0000256" key="1">
    <source>
        <dbReference type="RuleBase" id="RU003682"/>
    </source>
</evidence>
<dbReference type="Gene3D" id="2.60.120.330">
    <property type="entry name" value="B-lactam Antibiotic, Isopenicillin N Synthase, Chain"/>
    <property type="match status" value="1"/>
</dbReference>
<dbReference type="GO" id="GO:0046872">
    <property type="term" value="F:metal ion binding"/>
    <property type="evidence" value="ECO:0007669"/>
    <property type="project" value="UniProtKB-KW"/>
</dbReference>
<feature type="non-terminal residue" evidence="3">
    <location>
        <position position="336"/>
    </location>
</feature>
<dbReference type="GO" id="GO:0016491">
    <property type="term" value="F:oxidoreductase activity"/>
    <property type="evidence" value="ECO:0007669"/>
    <property type="project" value="UniProtKB-KW"/>
</dbReference>
<dbReference type="InterPro" id="IPR044861">
    <property type="entry name" value="IPNS-like_FE2OG_OXY"/>
</dbReference>
<keyword evidence="1" id="KW-0560">Oxidoreductase</keyword>
<dbReference type="InterPro" id="IPR026992">
    <property type="entry name" value="DIOX_N"/>
</dbReference>
<dbReference type="GeneID" id="37011632"/>